<evidence type="ECO:0008006" key="5">
    <source>
        <dbReference type="Google" id="ProtNLM"/>
    </source>
</evidence>
<feature type="region of interest" description="Disordered" evidence="1">
    <location>
        <begin position="40"/>
        <end position="66"/>
    </location>
</feature>
<reference evidence="3 4" key="1">
    <citation type="submission" date="2019-03" db="EMBL/GenBank/DDBJ databases">
        <title>Genomics of glacier-inhabiting Cryobacterium strains.</title>
        <authorList>
            <person name="Liu Q."/>
            <person name="Xin Y.-H."/>
        </authorList>
    </citation>
    <scope>NUCLEOTIDE SEQUENCE [LARGE SCALE GENOMIC DNA]</scope>
    <source>
        <strain evidence="3 4">TMT2-16</strain>
    </source>
</reference>
<dbReference type="RefSeq" id="WP_134371900.1">
    <property type="nucleotide sequence ID" value="NZ_SOGO01000008.1"/>
</dbReference>
<name>A0ABY2JM91_9MICO</name>
<keyword evidence="2" id="KW-0732">Signal</keyword>
<dbReference type="PROSITE" id="PS51257">
    <property type="entry name" value="PROKAR_LIPOPROTEIN"/>
    <property type="match status" value="1"/>
</dbReference>
<protein>
    <recommendedName>
        <fullName evidence="5">DUF3558 domain-containing protein</fullName>
    </recommendedName>
</protein>
<evidence type="ECO:0000256" key="1">
    <source>
        <dbReference type="SAM" id="MobiDB-lite"/>
    </source>
</evidence>
<evidence type="ECO:0000256" key="2">
    <source>
        <dbReference type="SAM" id="SignalP"/>
    </source>
</evidence>
<evidence type="ECO:0000313" key="4">
    <source>
        <dbReference type="Proteomes" id="UP000297851"/>
    </source>
</evidence>
<gene>
    <name evidence="3" type="ORF">E3T25_02285</name>
</gene>
<accession>A0ABY2JM91</accession>
<feature type="signal peptide" evidence="2">
    <location>
        <begin position="1"/>
        <end position="31"/>
    </location>
</feature>
<proteinExistence type="predicted"/>
<feature type="compositionally biased region" description="Low complexity" evidence="1">
    <location>
        <begin position="50"/>
        <end position="66"/>
    </location>
</feature>
<evidence type="ECO:0000313" key="3">
    <source>
        <dbReference type="EMBL" id="TFD06385.1"/>
    </source>
</evidence>
<comment type="caution">
    <text evidence="3">The sequence shown here is derived from an EMBL/GenBank/DDBJ whole genome shotgun (WGS) entry which is preliminary data.</text>
</comment>
<organism evidence="3 4">
    <name type="scientific">Cryobacterium sandaracinum</name>
    <dbReference type="NCBI Taxonomy" id="1259247"/>
    <lineage>
        <taxon>Bacteria</taxon>
        <taxon>Bacillati</taxon>
        <taxon>Actinomycetota</taxon>
        <taxon>Actinomycetes</taxon>
        <taxon>Micrococcales</taxon>
        <taxon>Microbacteriaceae</taxon>
        <taxon>Cryobacterium</taxon>
    </lineage>
</organism>
<dbReference type="EMBL" id="SOGO01000008">
    <property type="protein sequence ID" value="TFD06385.1"/>
    <property type="molecule type" value="Genomic_DNA"/>
</dbReference>
<dbReference type="Proteomes" id="UP000297851">
    <property type="component" value="Unassembled WGS sequence"/>
</dbReference>
<feature type="chain" id="PRO_5045267029" description="DUF3558 domain-containing protein" evidence="2">
    <location>
        <begin position="32"/>
        <end position="203"/>
    </location>
</feature>
<sequence>MTRTTRPDWLLAIAVASTALLVGCATTSSGAVDTMAPGMSMPGTLPSPIPQSSSAGSADAGPSAASQMICGTETRDNITRALALAASPHSVDSWINRQYTCTYHLTDGEFVISVQESSDAASARSYFDTMQGNLAPVQPIEGLANLGLPAYETKGGVVVFLKDNMTLQVDARKLTDKIGPHGVTRTAFSYQVATAILGCWTAH</sequence>
<keyword evidence="4" id="KW-1185">Reference proteome</keyword>